<feature type="transmembrane region" description="Helical" evidence="7">
    <location>
        <begin position="95"/>
        <end position="116"/>
    </location>
</feature>
<keyword evidence="3" id="KW-0813">Transport</keyword>
<evidence type="ECO:0000259" key="8">
    <source>
        <dbReference type="PROSITE" id="PS50850"/>
    </source>
</evidence>
<feature type="transmembrane region" description="Helical" evidence="7">
    <location>
        <begin position="294"/>
        <end position="315"/>
    </location>
</feature>
<feature type="transmembrane region" description="Helical" evidence="7">
    <location>
        <begin position="388"/>
        <end position="407"/>
    </location>
</feature>
<dbReference type="PROSITE" id="PS50850">
    <property type="entry name" value="MFS"/>
    <property type="match status" value="1"/>
</dbReference>
<evidence type="ECO:0000256" key="3">
    <source>
        <dbReference type="ARBA" id="ARBA00022448"/>
    </source>
</evidence>
<feature type="transmembrane region" description="Helical" evidence="7">
    <location>
        <begin position="268"/>
        <end position="287"/>
    </location>
</feature>
<evidence type="ECO:0000256" key="1">
    <source>
        <dbReference type="ARBA" id="ARBA00004141"/>
    </source>
</evidence>
<dbReference type="SUPFAM" id="SSF103473">
    <property type="entry name" value="MFS general substrate transporter"/>
    <property type="match status" value="1"/>
</dbReference>
<dbReference type="AlphaFoldDB" id="A0A1X2IBN0"/>
<dbReference type="Proteomes" id="UP000193560">
    <property type="component" value="Unassembled WGS sequence"/>
</dbReference>
<dbReference type="InterPro" id="IPR020846">
    <property type="entry name" value="MFS_dom"/>
</dbReference>
<keyword evidence="10" id="KW-1185">Reference proteome</keyword>
<dbReference type="PANTHER" id="PTHR23503:SF8">
    <property type="entry name" value="FACILITATED GLUCOSE TRANSPORTER PROTEIN 1"/>
    <property type="match status" value="1"/>
</dbReference>
<dbReference type="InterPro" id="IPR005828">
    <property type="entry name" value="MFS_sugar_transport-like"/>
</dbReference>
<dbReference type="GO" id="GO:0015149">
    <property type="term" value="F:hexose transmembrane transporter activity"/>
    <property type="evidence" value="ECO:0007669"/>
    <property type="project" value="TreeGrafter"/>
</dbReference>
<comment type="similarity">
    <text evidence="2">Belongs to the major facilitator superfamily. Sugar transporter (TC 2.A.1.1) family.</text>
</comment>
<keyword evidence="5 7" id="KW-1133">Transmembrane helix</keyword>
<sequence length="457" mass="49100">MTESRYALVVALLLAGGLVGACSASYFSDRYGRRPTLIYSNGILLAGSMMMAAAPTVAVLMLGRVLAGVGGGVATVVVPTYVAECVPKSRRGFFGTLNQLAIVVGILVSQIAGSVALENWRWILLLGSVLAALPMVLLPLCVESPTYLATASSENGDVVVDRRAKVKQTLGRLRGGVPLQQVEDELHELVTYQHPTSNSNNGDDGDDLTYNSNKSVSLQHFLVSPHYRHPLLLILLIQCTQQFSGINAVIFYSTSIMASVFPDSSDRITLSISIVNLLMTLVSASLMDRAGRRTLFLLSSCTMAFSSVILGWSLQQGHDRTAALAIVLFVAAFAIGLGPIPFLMIPELVDRFAAASAGSVGLAANMVCNFLVSAGFMALRDSLGQAHVFYLFALLLVLASLLALLYLPETKNKSPEQIVRSRWAAPPINVPWTKPTTYGQQLVHQYGLVPTSTNHFQ</sequence>
<dbReference type="InterPro" id="IPR045263">
    <property type="entry name" value="GLUT"/>
</dbReference>
<reference evidence="9 10" key="1">
    <citation type="submission" date="2016-07" db="EMBL/GenBank/DDBJ databases">
        <title>Pervasive Adenine N6-methylation of Active Genes in Fungi.</title>
        <authorList>
            <consortium name="DOE Joint Genome Institute"/>
            <person name="Mondo S.J."/>
            <person name="Dannebaum R.O."/>
            <person name="Kuo R.C."/>
            <person name="Labutti K."/>
            <person name="Haridas S."/>
            <person name="Kuo A."/>
            <person name="Salamov A."/>
            <person name="Ahrendt S.R."/>
            <person name="Lipzen A."/>
            <person name="Sullivan W."/>
            <person name="Andreopoulos W.B."/>
            <person name="Clum A."/>
            <person name="Lindquist E."/>
            <person name="Daum C."/>
            <person name="Ramamoorthy G.K."/>
            <person name="Gryganskyi A."/>
            <person name="Culley D."/>
            <person name="Magnuson J.K."/>
            <person name="James T.Y."/>
            <person name="O'Malley M.A."/>
            <person name="Stajich J.E."/>
            <person name="Spatafora J.W."/>
            <person name="Visel A."/>
            <person name="Grigoriev I.V."/>
        </authorList>
    </citation>
    <scope>NUCLEOTIDE SEQUENCE [LARGE SCALE GENOMIC DNA]</scope>
    <source>
        <strain evidence="9 10">NRRL 1336</strain>
    </source>
</reference>
<evidence type="ECO:0000256" key="7">
    <source>
        <dbReference type="SAM" id="Phobius"/>
    </source>
</evidence>
<dbReference type="InterPro" id="IPR036259">
    <property type="entry name" value="MFS_trans_sf"/>
</dbReference>
<feature type="domain" description="Major facilitator superfamily (MFS) profile" evidence="8">
    <location>
        <begin position="1"/>
        <end position="411"/>
    </location>
</feature>
<comment type="subcellular location">
    <subcellularLocation>
        <location evidence="1">Membrane</location>
        <topology evidence="1">Multi-pass membrane protein</topology>
    </subcellularLocation>
</comment>
<evidence type="ECO:0000256" key="6">
    <source>
        <dbReference type="ARBA" id="ARBA00023136"/>
    </source>
</evidence>
<evidence type="ECO:0000313" key="9">
    <source>
        <dbReference type="EMBL" id="ORZ13490.1"/>
    </source>
</evidence>
<dbReference type="OrthoDB" id="4540492at2759"/>
<dbReference type="STRING" id="90262.A0A1X2IBN0"/>
<dbReference type="InterPro" id="IPR003663">
    <property type="entry name" value="Sugar/inositol_transpt"/>
</dbReference>
<dbReference type="PANTHER" id="PTHR23503">
    <property type="entry name" value="SOLUTE CARRIER FAMILY 2"/>
    <property type="match status" value="1"/>
</dbReference>
<dbReference type="PROSITE" id="PS51257">
    <property type="entry name" value="PROKAR_LIPOPROTEIN"/>
    <property type="match status" value="1"/>
</dbReference>
<dbReference type="PROSITE" id="PS00216">
    <property type="entry name" value="SUGAR_TRANSPORT_1"/>
    <property type="match status" value="1"/>
</dbReference>
<proteinExistence type="inferred from homology"/>
<evidence type="ECO:0000313" key="10">
    <source>
        <dbReference type="Proteomes" id="UP000193560"/>
    </source>
</evidence>
<keyword evidence="4 7" id="KW-0812">Transmembrane</keyword>
<evidence type="ECO:0000256" key="5">
    <source>
        <dbReference type="ARBA" id="ARBA00022989"/>
    </source>
</evidence>
<protein>
    <submittedName>
        <fullName evidence="9">General substrate transporter</fullName>
    </submittedName>
</protein>
<accession>A0A1X2IBN0</accession>
<evidence type="ECO:0000256" key="2">
    <source>
        <dbReference type="ARBA" id="ARBA00010992"/>
    </source>
</evidence>
<feature type="transmembrane region" description="Helical" evidence="7">
    <location>
        <begin position="231"/>
        <end position="256"/>
    </location>
</feature>
<comment type="caution">
    <text evidence="9">The sequence shown here is derived from an EMBL/GenBank/DDBJ whole genome shotgun (WGS) entry which is preliminary data.</text>
</comment>
<dbReference type="Pfam" id="PF00083">
    <property type="entry name" value="Sugar_tr"/>
    <property type="match status" value="1"/>
</dbReference>
<dbReference type="PRINTS" id="PR00171">
    <property type="entry name" value="SUGRTRNSPORT"/>
</dbReference>
<organism evidence="9 10">
    <name type="scientific">Absidia repens</name>
    <dbReference type="NCBI Taxonomy" id="90262"/>
    <lineage>
        <taxon>Eukaryota</taxon>
        <taxon>Fungi</taxon>
        <taxon>Fungi incertae sedis</taxon>
        <taxon>Mucoromycota</taxon>
        <taxon>Mucoromycotina</taxon>
        <taxon>Mucoromycetes</taxon>
        <taxon>Mucorales</taxon>
        <taxon>Cunninghamellaceae</taxon>
        <taxon>Absidia</taxon>
    </lineage>
</organism>
<dbReference type="PROSITE" id="PS00217">
    <property type="entry name" value="SUGAR_TRANSPORT_2"/>
    <property type="match status" value="1"/>
</dbReference>
<evidence type="ECO:0000256" key="4">
    <source>
        <dbReference type="ARBA" id="ARBA00022692"/>
    </source>
</evidence>
<feature type="transmembrane region" description="Helical" evidence="7">
    <location>
        <begin position="65"/>
        <end position="83"/>
    </location>
</feature>
<keyword evidence="6 7" id="KW-0472">Membrane</keyword>
<feature type="transmembrane region" description="Helical" evidence="7">
    <location>
        <begin position="39"/>
        <end position="59"/>
    </location>
</feature>
<gene>
    <name evidence="9" type="ORF">BCR42DRAFT_330553</name>
</gene>
<dbReference type="GO" id="GO:0016020">
    <property type="term" value="C:membrane"/>
    <property type="evidence" value="ECO:0007669"/>
    <property type="project" value="UniProtKB-SubCell"/>
</dbReference>
<feature type="transmembrane region" description="Helical" evidence="7">
    <location>
        <begin position="321"/>
        <end position="345"/>
    </location>
</feature>
<dbReference type="InterPro" id="IPR005829">
    <property type="entry name" value="Sugar_transporter_CS"/>
</dbReference>
<feature type="transmembrane region" description="Helical" evidence="7">
    <location>
        <begin position="122"/>
        <end position="142"/>
    </location>
</feature>
<feature type="transmembrane region" description="Helical" evidence="7">
    <location>
        <begin position="352"/>
        <end position="376"/>
    </location>
</feature>
<feature type="transmembrane region" description="Helical" evidence="7">
    <location>
        <begin position="6"/>
        <end position="27"/>
    </location>
</feature>
<name>A0A1X2IBN0_9FUNG</name>
<dbReference type="EMBL" id="MCGE01000016">
    <property type="protein sequence ID" value="ORZ13490.1"/>
    <property type="molecule type" value="Genomic_DNA"/>
</dbReference>
<dbReference type="Gene3D" id="1.20.1250.20">
    <property type="entry name" value="MFS general substrate transporter like domains"/>
    <property type="match status" value="1"/>
</dbReference>